<sequence length="135" mass="14883">MKTMSARMIHVTIEKPWKEVYAFARAPENLPQWASGLATGISREGEEWIVDGGPIGQVRVRFAADNEFGIIDHTVTMEDGSSVFNPLRVMPNGNGAELIFTLFWHAGLDAEGFEADAAHVLKDLQTLKTLVEGNK</sequence>
<organism evidence="1 2">
    <name type="scientific">Rhizobium deserti</name>
    <dbReference type="NCBI Taxonomy" id="2547961"/>
    <lineage>
        <taxon>Bacteria</taxon>
        <taxon>Pseudomonadati</taxon>
        <taxon>Pseudomonadota</taxon>
        <taxon>Alphaproteobacteria</taxon>
        <taxon>Hyphomicrobiales</taxon>
        <taxon>Rhizobiaceae</taxon>
        <taxon>Rhizobium/Agrobacterium group</taxon>
        <taxon>Rhizobium</taxon>
    </lineage>
</organism>
<dbReference type="Gene3D" id="3.30.530.20">
    <property type="match status" value="1"/>
</dbReference>
<comment type="caution">
    <text evidence="1">The sequence shown here is derived from an EMBL/GenBank/DDBJ whole genome shotgun (WGS) entry which is preliminary data.</text>
</comment>
<dbReference type="AlphaFoldDB" id="A0A4R5ULK4"/>
<name>A0A4R5ULK4_9HYPH</name>
<accession>A0A4R5ULK4</accession>
<dbReference type="OrthoDB" id="880456at2"/>
<dbReference type="EMBL" id="SMTL01000001">
    <property type="protein sequence ID" value="TDK38691.1"/>
    <property type="molecule type" value="Genomic_DNA"/>
</dbReference>
<dbReference type="InterPro" id="IPR023393">
    <property type="entry name" value="START-like_dom_sf"/>
</dbReference>
<gene>
    <name evidence="1" type="ORF">E2F50_00605</name>
</gene>
<dbReference type="Proteomes" id="UP000295238">
    <property type="component" value="Unassembled WGS sequence"/>
</dbReference>
<protein>
    <submittedName>
        <fullName evidence="1">SRPBCC family protein</fullName>
    </submittedName>
</protein>
<proteinExistence type="predicted"/>
<evidence type="ECO:0000313" key="1">
    <source>
        <dbReference type="EMBL" id="TDK38691.1"/>
    </source>
</evidence>
<dbReference type="SUPFAM" id="SSF55961">
    <property type="entry name" value="Bet v1-like"/>
    <property type="match status" value="1"/>
</dbReference>
<evidence type="ECO:0000313" key="2">
    <source>
        <dbReference type="Proteomes" id="UP000295238"/>
    </source>
</evidence>
<keyword evidence="2" id="KW-1185">Reference proteome</keyword>
<reference evidence="1 2" key="1">
    <citation type="submission" date="2019-03" db="EMBL/GenBank/DDBJ databases">
        <title>Rhizobium sp. nov., an bacterium isolated from biocrust in Mu Us Desert.</title>
        <authorList>
            <person name="Lixiong L."/>
        </authorList>
    </citation>
    <scope>NUCLEOTIDE SEQUENCE [LARGE SCALE GENOMIC DNA]</scope>
    <source>
        <strain evidence="1 2">SPY-1</strain>
    </source>
</reference>